<keyword evidence="6" id="KW-0032">Aminotransferase</keyword>
<keyword evidence="7" id="KW-1185">Reference proteome</keyword>
<dbReference type="InterPro" id="IPR015421">
    <property type="entry name" value="PyrdxlP-dep_Trfase_major"/>
</dbReference>
<dbReference type="Gene3D" id="3.40.640.10">
    <property type="entry name" value="Type I PLP-dependent aspartate aminotransferase-like (Major domain)"/>
    <property type="match status" value="1"/>
</dbReference>
<reference evidence="7" key="1">
    <citation type="journal article" date="2019" name="Int. J. Syst. Evol. Microbiol.">
        <title>The Global Catalogue of Microorganisms (GCM) 10K type strain sequencing project: providing services to taxonomists for standard genome sequencing and annotation.</title>
        <authorList>
            <consortium name="The Broad Institute Genomics Platform"/>
            <consortium name="The Broad Institute Genome Sequencing Center for Infectious Disease"/>
            <person name="Wu L."/>
            <person name="Ma J."/>
        </authorList>
    </citation>
    <scope>NUCLEOTIDE SEQUENCE [LARGE SCALE GENOMIC DNA]</scope>
    <source>
        <strain evidence="7">JCM 3389</strain>
    </source>
</reference>
<dbReference type="InterPro" id="IPR050087">
    <property type="entry name" value="AON_synthase_class-II"/>
</dbReference>
<dbReference type="InterPro" id="IPR004839">
    <property type="entry name" value="Aminotransferase_I/II_large"/>
</dbReference>
<dbReference type="Proteomes" id="UP001597342">
    <property type="component" value="Unassembled WGS sequence"/>
</dbReference>
<evidence type="ECO:0000256" key="3">
    <source>
        <dbReference type="ARBA" id="ARBA00022679"/>
    </source>
</evidence>
<dbReference type="RefSeq" id="WP_379830652.1">
    <property type="nucleotide sequence ID" value="NZ_JBHUHU010000003.1"/>
</dbReference>
<organism evidence="6 7">
    <name type="scientific">Flagellimonas iocasae</name>
    <dbReference type="NCBI Taxonomy" id="2055905"/>
    <lineage>
        <taxon>Bacteria</taxon>
        <taxon>Pseudomonadati</taxon>
        <taxon>Bacteroidota</taxon>
        <taxon>Flavobacteriia</taxon>
        <taxon>Flavobacteriales</taxon>
        <taxon>Flavobacteriaceae</taxon>
        <taxon>Flagellimonas</taxon>
    </lineage>
</organism>
<evidence type="ECO:0000313" key="7">
    <source>
        <dbReference type="Proteomes" id="UP001597342"/>
    </source>
</evidence>
<keyword evidence="4" id="KW-0663">Pyridoxal phosphate</keyword>
<dbReference type="InterPro" id="IPR015424">
    <property type="entry name" value="PyrdxlP-dep_Trfase"/>
</dbReference>
<keyword evidence="3" id="KW-0808">Transferase</keyword>
<proteinExistence type="inferred from homology"/>
<evidence type="ECO:0000259" key="5">
    <source>
        <dbReference type="Pfam" id="PF00155"/>
    </source>
</evidence>
<evidence type="ECO:0000256" key="1">
    <source>
        <dbReference type="ARBA" id="ARBA00001933"/>
    </source>
</evidence>
<comment type="caution">
    <text evidence="6">The sequence shown here is derived from an EMBL/GenBank/DDBJ whole genome shotgun (WGS) entry which is preliminary data.</text>
</comment>
<dbReference type="PANTHER" id="PTHR13693:SF77">
    <property type="entry name" value="8-AMINO-7-OXONONANOATE SYNTHASE"/>
    <property type="match status" value="1"/>
</dbReference>
<dbReference type="EMBL" id="JBHUHU010000003">
    <property type="protein sequence ID" value="MFD2099903.1"/>
    <property type="molecule type" value="Genomic_DNA"/>
</dbReference>
<comment type="cofactor">
    <cofactor evidence="1">
        <name>pyridoxal 5'-phosphate</name>
        <dbReference type="ChEBI" id="CHEBI:597326"/>
    </cofactor>
</comment>
<evidence type="ECO:0000256" key="2">
    <source>
        <dbReference type="ARBA" id="ARBA00010008"/>
    </source>
</evidence>
<name>A0ABW4XXG0_9FLAO</name>
<evidence type="ECO:0000313" key="6">
    <source>
        <dbReference type="EMBL" id="MFD2099903.1"/>
    </source>
</evidence>
<dbReference type="Gene3D" id="3.90.1150.10">
    <property type="entry name" value="Aspartate Aminotransferase, domain 1"/>
    <property type="match status" value="1"/>
</dbReference>
<evidence type="ECO:0000256" key="4">
    <source>
        <dbReference type="ARBA" id="ARBA00022898"/>
    </source>
</evidence>
<gene>
    <name evidence="6" type="ORF">ACFSJE_08975</name>
</gene>
<feature type="domain" description="Aminotransferase class I/classII large" evidence="5">
    <location>
        <begin position="30"/>
        <end position="374"/>
    </location>
</feature>
<dbReference type="SUPFAM" id="SSF53383">
    <property type="entry name" value="PLP-dependent transferases"/>
    <property type="match status" value="1"/>
</dbReference>
<protein>
    <submittedName>
        <fullName evidence="6">Aminotransferase class I/II-fold pyridoxal phosphate-dependent enzyme</fullName>
    </submittedName>
</protein>
<dbReference type="Pfam" id="PF00155">
    <property type="entry name" value="Aminotran_1_2"/>
    <property type="match status" value="1"/>
</dbReference>
<accession>A0ABW4XXG0</accession>
<dbReference type="GO" id="GO:0008483">
    <property type="term" value="F:transaminase activity"/>
    <property type="evidence" value="ECO:0007669"/>
    <property type="project" value="UniProtKB-KW"/>
</dbReference>
<comment type="similarity">
    <text evidence="2">Belongs to the class-II pyridoxal-phosphate-dependent aminotransferase family. BioF subfamily.</text>
</comment>
<dbReference type="PANTHER" id="PTHR13693">
    <property type="entry name" value="CLASS II AMINOTRANSFERASE/8-AMINO-7-OXONONANOATE SYNTHASE"/>
    <property type="match status" value="1"/>
</dbReference>
<dbReference type="InterPro" id="IPR015422">
    <property type="entry name" value="PyrdxlP-dep_Trfase_small"/>
</dbReference>
<sequence length="386" mass="43337">MEKLPKKLRQKLSERLMNDAMRSLPLVDGLVDFSSNDYLGLTRNEKLSKAASDFLKIKPQKNGATGSRLLTGNHALYHELEMFLKEHHRSESALVFNSGYDANVGFFSSVPQRGDLILYDELVHASIRDGIQMGNAKSYKFAHNNLEDLNKKLMSFRAESRSDSEIYVVTESIFSMDGDSPDLKALANLCSENDCYLIVDEAHATGILGEGRDFICQLGLEEQVFARIITFGKTLGCHGAAILGSEALKNYLVNFARSLIYTTALPPHTIANLLVSYRFLKDFGKEQCKQLQWNIDFFKQQTEELGIADLFIGSNSAIQCAIIPGNANVKSMAAQLQLEGFDVRPILSPTVKEGEERLRFCLHAFNTKEEISRILLLLKNLWNERV</sequence>